<dbReference type="AlphaFoldDB" id="A0A444MB99"/>
<keyword evidence="4" id="KW-0408">Iron</keyword>
<proteinExistence type="inferred from homology"/>
<reference evidence="8 9" key="1">
    <citation type="journal article" date="2015" name="Int. J. Syst. Evol. Microbiol.">
        <title>Gemmobacter intermedius sp. nov., isolated from a white stork (Ciconia ciconia).</title>
        <authorList>
            <person name="Kampfer P."/>
            <person name="Jerzak L."/>
            <person name="Wilharm G."/>
            <person name="Golke J."/>
            <person name="Busse H.J."/>
            <person name="Glaeser S.P."/>
        </authorList>
    </citation>
    <scope>NUCLEOTIDE SEQUENCE [LARGE SCALE GENOMIC DNA]</scope>
    <source>
        <strain evidence="8 9">119/4</strain>
    </source>
</reference>
<evidence type="ECO:0000259" key="7">
    <source>
        <dbReference type="Pfam" id="PF05681"/>
    </source>
</evidence>
<keyword evidence="5" id="KW-0411">Iron-sulfur</keyword>
<dbReference type="InterPro" id="IPR051208">
    <property type="entry name" value="Class-I_Fumarase/Tartrate_DH"/>
</dbReference>
<evidence type="ECO:0000256" key="5">
    <source>
        <dbReference type="ARBA" id="ARBA00023014"/>
    </source>
</evidence>
<dbReference type="RefSeq" id="WP_128489051.1">
    <property type="nucleotide sequence ID" value="NZ_JBHLXB010000003.1"/>
</dbReference>
<dbReference type="PANTHER" id="PTHR30389:SF17">
    <property type="entry name" value="L(+)-TARTRATE DEHYDRATASE SUBUNIT ALPHA-RELATED"/>
    <property type="match status" value="1"/>
</dbReference>
<name>A0A444MB99_9RHOB</name>
<evidence type="ECO:0000313" key="8">
    <source>
        <dbReference type="EMBL" id="RWY40971.1"/>
    </source>
</evidence>
<organism evidence="8 9">
    <name type="scientific">Falsigemmobacter intermedius</name>
    <dbReference type="NCBI Taxonomy" id="1553448"/>
    <lineage>
        <taxon>Bacteria</taxon>
        <taxon>Pseudomonadati</taxon>
        <taxon>Pseudomonadota</taxon>
        <taxon>Alphaproteobacteria</taxon>
        <taxon>Rhodobacterales</taxon>
        <taxon>Paracoccaceae</taxon>
        <taxon>Falsigemmobacter</taxon>
    </lineage>
</organism>
<dbReference type="Proteomes" id="UP000287168">
    <property type="component" value="Unassembled WGS sequence"/>
</dbReference>
<evidence type="ECO:0000256" key="1">
    <source>
        <dbReference type="ARBA" id="ARBA00008876"/>
    </source>
</evidence>
<evidence type="ECO:0000256" key="3">
    <source>
        <dbReference type="ARBA" id="ARBA00022723"/>
    </source>
</evidence>
<gene>
    <name evidence="8" type="ORF">EP867_10820</name>
</gene>
<dbReference type="EMBL" id="SBLC01000013">
    <property type="protein sequence ID" value="RWY40971.1"/>
    <property type="molecule type" value="Genomic_DNA"/>
</dbReference>
<dbReference type="OrthoDB" id="9798978at2"/>
<keyword evidence="3" id="KW-0479">Metal-binding</keyword>
<accession>A0A444MB99</accession>
<sequence>MSLGEEDIREVSKALYSRCLRAVPEDTRAALRHAMATESSETGRKTLDLMLRSAELAARKDRFVCSDAGVPVYFVRIGTRCDWRANIKSAIRQGFDELVREIDPPILQHVTNPLTLERGYHGKDMPIVTFDLIEDADYIEITCSPKALGSGRWAALELFTFPTLETIETWVLDVAIKAGAQHCPPVIMGVGIGGTFDYAAKMAKEATLRPVGQPHPEPMVAGIEERLFRAVNGLGYGPMGTGGDSTVLGVHVNYAAGHGFTPVAVAFNCWINRRATARLRAGQPVEWLPI</sequence>
<evidence type="ECO:0000256" key="2">
    <source>
        <dbReference type="ARBA" id="ARBA00022485"/>
    </source>
</evidence>
<dbReference type="GO" id="GO:0016829">
    <property type="term" value="F:lyase activity"/>
    <property type="evidence" value="ECO:0007669"/>
    <property type="project" value="UniProtKB-KW"/>
</dbReference>
<keyword evidence="6" id="KW-0456">Lyase</keyword>
<dbReference type="Pfam" id="PF05681">
    <property type="entry name" value="Fumerase"/>
    <property type="match status" value="1"/>
</dbReference>
<dbReference type="GO" id="GO:0046872">
    <property type="term" value="F:metal ion binding"/>
    <property type="evidence" value="ECO:0007669"/>
    <property type="project" value="UniProtKB-KW"/>
</dbReference>
<dbReference type="NCBIfam" id="TIGR00722">
    <property type="entry name" value="ttdA_fumA_fumB"/>
    <property type="match status" value="1"/>
</dbReference>
<comment type="similarity">
    <text evidence="1">Belongs to the class-I fumarase family.</text>
</comment>
<comment type="caution">
    <text evidence="8">The sequence shown here is derived from an EMBL/GenBank/DDBJ whole genome shotgun (WGS) entry which is preliminary data.</text>
</comment>
<evidence type="ECO:0000313" key="9">
    <source>
        <dbReference type="Proteomes" id="UP000287168"/>
    </source>
</evidence>
<keyword evidence="2" id="KW-0004">4Fe-4S</keyword>
<keyword evidence="9" id="KW-1185">Reference proteome</keyword>
<dbReference type="GO" id="GO:0051539">
    <property type="term" value="F:4 iron, 4 sulfur cluster binding"/>
    <property type="evidence" value="ECO:0007669"/>
    <property type="project" value="UniProtKB-KW"/>
</dbReference>
<evidence type="ECO:0000256" key="4">
    <source>
        <dbReference type="ARBA" id="ARBA00023004"/>
    </source>
</evidence>
<dbReference type="InterPro" id="IPR004646">
    <property type="entry name" value="Fe-S_hydro-lyase_TtdA-typ_cat"/>
</dbReference>
<feature type="domain" description="Fe-S hydro-lyase tartrate dehydratase alpha-type catalytic" evidence="7">
    <location>
        <begin position="12"/>
        <end position="277"/>
    </location>
</feature>
<dbReference type="PANTHER" id="PTHR30389">
    <property type="entry name" value="FUMARATE HYDRATASE-RELATED"/>
    <property type="match status" value="1"/>
</dbReference>
<protein>
    <submittedName>
        <fullName evidence="8">Fumarate hydratase</fullName>
    </submittedName>
</protein>
<evidence type="ECO:0000256" key="6">
    <source>
        <dbReference type="ARBA" id="ARBA00023239"/>
    </source>
</evidence>